<accession>A0A2R5G1U8</accession>
<dbReference type="InterPro" id="IPR036961">
    <property type="entry name" value="Kinesin_motor_dom_sf"/>
</dbReference>
<feature type="domain" description="Myosin N-terminal SH3-like" evidence="9">
    <location>
        <begin position="5"/>
        <end position="55"/>
    </location>
</feature>
<dbReference type="InterPro" id="IPR001609">
    <property type="entry name" value="Myosin_head_motor_dom-like"/>
</dbReference>
<name>A0A2R5G1U8_9STRA</name>
<keyword evidence="3 6" id="KW-0518">Myosin</keyword>
<dbReference type="InterPro" id="IPR027417">
    <property type="entry name" value="P-loop_NTPase"/>
</dbReference>
<dbReference type="SUPFAM" id="SSF52540">
    <property type="entry name" value="P-loop containing nucleoside triphosphate hydrolases"/>
    <property type="match status" value="1"/>
</dbReference>
<dbReference type="PANTHER" id="PTHR13140">
    <property type="entry name" value="MYOSIN"/>
    <property type="match status" value="1"/>
</dbReference>
<evidence type="ECO:0000256" key="4">
    <source>
        <dbReference type="ARBA" id="ARBA00023175"/>
    </source>
</evidence>
<dbReference type="PROSITE" id="PS51844">
    <property type="entry name" value="SH3_LIKE"/>
    <property type="match status" value="1"/>
</dbReference>
<dbReference type="CDD" id="cd00124">
    <property type="entry name" value="MYSc"/>
    <property type="match status" value="1"/>
</dbReference>
<proteinExistence type="inferred from homology"/>
<evidence type="ECO:0000256" key="7">
    <source>
        <dbReference type="SAM" id="MobiDB-lite"/>
    </source>
</evidence>
<comment type="caution">
    <text evidence="10">The sequence shown here is derived from an EMBL/GenBank/DDBJ whole genome shotgun (WGS) entry which is preliminary data.</text>
</comment>
<evidence type="ECO:0000259" key="9">
    <source>
        <dbReference type="PROSITE" id="PS51844"/>
    </source>
</evidence>
<dbReference type="Gene3D" id="1.20.58.530">
    <property type="match status" value="1"/>
</dbReference>
<dbReference type="Proteomes" id="UP000241890">
    <property type="component" value="Unassembled WGS sequence"/>
</dbReference>
<evidence type="ECO:0000256" key="3">
    <source>
        <dbReference type="ARBA" id="ARBA00023123"/>
    </source>
</evidence>
<dbReference type="PROSITE" id="PS51456">
    <property type="entry name" value="MYOSIN_MOTOR"/>
    <property type="match status" value="1"/>
</dbReference>
<dbReference type="GO" id="GO:0016020">
    <property type="term" value="C:membrane"/>
    <property type="evidence" value="ECO:0007669"/>
    <property type="project" value="TreeGrafter"/>
</dbReference>
<dbReference type="Gene3D" id="6.20.240.20">
    <property type="match status" value="1"/>
</dbReference>
<dbReference type="Gene3D" id="1.20.120.720">
    <property type="entry name" value="Myosin VI head, motor domain, U50 subdomain"/>
    <property type="match status" value="1"/>
</dbReference>
<dbReference type="Pfam" id="PF00063">
    <property type="entry name" value="Myosin_head"/>
    <property type="match status" value="1"/>
</dbReference>
<keyword evidence="11" id="KW-1185">Reference proteome</keyword>
<organism evidence="10 11">
    <name type="scientific">Hondaea fermentalgiana</name>
    <dbReference type="NCBI Taxonomy" id="2315210"/>
    <lineage>
        <taxon>Eukaryota</taxon>
        <taxon>Sar</taxon>
        <taxon>Stramenopiles</taxon>
        <taxon>Bigyra</taxon>
        <taxon>Labyrinthulomycetes</taxon>
        <taxon>Thraustochytrida</taxon>
        <taxon>Thraustochytriidae</taxon>
        <taxon>Hondaea</taxon>
    </lineage>
</organism>
<evidence type="ECO:0000313" key="10">
    <source>
        <dbReference type="EMBL" id="GBG24980.1"/>
    </source>
</evidence>
<keyword evidence="2 6" id="KW-0067">ATP-binding</keyword>
<dbReference type="Gene3D" id="3.40.850.10">
    <property type="entry name" value="Kinesin motor domain"/>
    <property type="match status" value="1"/>
</dbReference>
<evidence type="ECO:0000256" key="2">
    <source>
        <dbReference type="ARBA" id="ARBA00022840"/>
    </source>
</evidence>
<dbReference type="InParanoid" id="A0A2R5G1U8"/>
<protein>
    <submittedName>
        <fullName evidence="10">Myosin-1</fullName>
    </submittedName>
</protein>
<dbReference type="Gene3D" id="1.10.10.820">
    <property type="match status" value="1"/>
</dbReference>
<evidence type="ECO:0000256" key="1">
    <source>
        <dbReference type="ARBA" id="ARBA00022741"/>
    </source>
</evidence>
<dbReference type="InterPro" id="IPR004009">
    <property type="entry name" value="SH3_Myosin"/>
</dbReference>
<comment type="caution">
    <text evidence="6">Lacks conserved residue(s) required for the propagation of feature annotation.</text>
</comment>
<evidence type="ECO:0000313" key="11">
    <source>
        <dbReference type="Proteomes" id="UP000241890"/>
    </source>
</evidence>
<dbReference type="GO" id="GO:0016459">
    <property type="term" value="C:myosin complex"/>
    <property type="evidence" value="ECO:0007669"/>
    <property type="project" value="UniProtKB-KW"/>
</dbReference>
<feature type="compositionally biased region" description="Acidic residues" evidence="7">
    <location>
        <begin position="321"/>
        <end position="331"/>
    </location>
</feature>
<evidence type="ECO:0000256" key="5">
    <source>
        <dbReference type="ARBA" id="ARBA00023203"/>
    </source>
</evidence>
<dbReference type="GO" id="GO:0007015">
    <property type="term" value="P:actin filament organization"/>
    <property type="evidence" value="ECO:0007669"/>
    <property type="project" value="TreeGrafter"/>
</dbReference>
<dbReference type="OrthoDB" id="6108017at2759"/>
<keyword evidence="5 6" id="KW-0009">Actin-binding</keyword>
<keyword evidence="4 6" id="KW-0505">Motor protein</keyword>
<dbReference type="PRINTS" id="PR00193">
    <property type="entry name" value="MYOSINHEAVY"/>
</dbReference>
<keyword evidence="1 6" id="KW-0547">Nucleotide-binding</keyword>
<dbReference type="GO" id="GO:0051015">
    <property type="term" value="F:actin filament binding"/>
    <property type="evidence" value="ECO:0007669"/>
    <property type="project" value="TreeGrafter"/>
</dbReference>
<feature type="region of interest" description="Disordered" evidence="7">
    <location>
        <begin position="828"/>
        <end position="859"/>
    </location>
</feature>
<gene>
    <name evidence="10" type="ORF">FCC1311_011972</name>
</gene>
<dbReference type="GO" id="GO:0005524">
    <property type="term" value="F:ATP binding"/>
    <property type="evidence" value="ECO:0007669"/>
    <property type="project" value="UniProtKB-UniRule"/>
</dbReference>
<feature type="compositionally biased region" description="Acidic residues" evidence="7">
    <location>
        <begin position="850"/>
        <end position="859"/>
    </location>
</feature>
<sequence>MSAMDADDKVWVADAEVGWRLMRVKKSNGDSLIVAEQDGEGEYEVSIDVTESYDPSHDDTSLSDIYQMGDMNEAGLLHILRERALNDKIYTHIGDVLLSVNPYHNVEDDEFLHNVADRVYRDLLQNGFRGKSQSVLVNGESGAGKTEASKRVMAYLATASARRRKSIGAKKKPRSSFSVVGLFGKRGAPKLGRSSVTSSNGDAGAAAAQENATELETSIVETNPVLEAFGNAQTVRNDNSSRFGKFVRLDYDKDGVIVGARTLHFLLEKSRLTLHGVGERNYHIFYQLLAGSANGLLPEDLLPEDLAGLGDVAEYRYLSEQDPDESADGEEQVASSHSTKNRASVRQRDLQDFEHLLVSLDLLGFSSDEKAKMWKILVGILLLGNISFESNGPVGVKCVDVHPALPGLLGVHPDALKTALERRSVRAGRRTSVSIVPLSLPEAEASRDGLAKALYASLFDWLVERVNIATNLSVSHGGKDKSTLFIGILDVFGFEVLQTNSFEQLCINYANEKLQSMFDTCIFDLERATLQAEDVEPPALSFEDNADLIHLLDSRPNGLFQLLDEQGALGARGSDENFFLGLQSIYGESNSRLILSKFDQTFEIVHFAGPVKYEAPGLVSKNSDHLQPDLRSLIVDGKGHEDFARTLLKPNEAPHTRFKVTARSAAAAEAAGLDDGGPRNTRKMAKLESVSSFFRAQLAALSSILLSTDLHFVRCIKPNETKSLAQFHWDAPLVLAQLRALGVLQMIQVRRQGYPVRKDFEDILERYPYLLAAHGIEWKPGQNDRPSLVSLLTAVLGPDAKNDLFRMGSSKVFMLDDALKTLNHNSRVQREQGLTPEELLEQSLAAAAEQDPEAGEGEA</sequence>
<dbReference type="AlphaFoldDB" id="A0A2R5G1U8"/>
<reference evidence="10 11" key="1">
    <citation type="submission" date="2017-12" db="EMBL/GenBank/DDBJ databases">
        <title>Sequencing, de novo assembly and annotation of complete genome of a new Thraustochytrid species, strain FCC1311.</title>
        <authorList>
            <person name="Sedici K."/>
            <person name="Godart F."/>
            <person name="Aiese Cigliano R."/>
            <person name="Sanseverino W."/>
            <person name="Barakat M."/>
            <person name="Ortet P."/>
            <person name="Marechal E."/>
            <person name="Cagnac O."/>
            <person name="Amato A."/>
        </authorList>
    </citation>
    <scope>NUCLEOTIDE SEQUENCE [LARGE SCALE GENOMIC DNA]</scope>
</reference>
<dbReference type="EMBL" id="BEYU01000009">
    <property type="protein sequence ID" value="GBG24980.1"/>
    <property type="molecule type" value="Genomic_DNA"/>
</dbReference>
<dbReference type="GO" id="GO:0000146">
    <property type="term" value="F:microfilament motor activity"/>
    <property type="evidence" value="ECO:0007669"/>
    <property type="project" value="TreeGrafter"/>
</dbReference>
<feature type="domain" description="Myosin motor" evidence="8">
    <location>
        <begin position="60"/>
        <end position="827"/>
    </location>
</feature>
<dbReference type="PANTHER" id="PTHR13140:SF845">
    <property type="entry name" value="MYOSIN-LIKE PROTEIN"/>
    <property type="match status" value="1"/>
</dbReference>
<comment type="similarity">
    <text evidence="6">Belongs to the TRAFAC class myosin-kinesin ATPase superfamily. Myosin family.</text>
</comment>
<dbReference type="GO" id="GO:0005737">
    <property type="term" value="C:cytoplasm"/>
    <property type="evidence" value="ECO:0007669"/>
    <property type="project" value="TreeGrafter"/>
</dbReference>
<evidence type="ECO:0000259" key="8">
    <source>
        <dbReference type="PROSITE" id="PS51456"/>
    </source>
</evidence>
<feature type="binding site" evidence="6">
    <location>
        <begin position="139"/>
        <end position="146"/>
    </location>
    <ligand>
        <name>ATP</name>
        <dbReference type="ChEBI" id="CHEBI:30616"/>
    </ligand>
</feature>
<dbReference type="SMART" id="SM00242">
    <property type="entry name" value="MYSc"/>
    <property type="match status" value="1"/>
</dbReference>
<feature type="region of interest" description="Disordered" evidence="7">
    <location>
        <begin position="321"/>
        <end position="345"/>
    </location>
</feature>
<evidence type="ECO:0000256" key="6">
    <source>
        <dbReference type="PROSITE-ProRule" id="PRU00782"/>
    </source>
</evidence>